<accession>A0A1T5P2V4</accession>
<evidence type="ECO:0000313" key="1">
    <source>
        <dbReference type="EMBL" id="SKD07095.1"/>
    </source>
</evidence>
<proteinExistence type="predicted"/>
<organism evidence="1 2">
    <name type="scientific">Chitinophaga ginsengisegetis</name>
    <dbReference type="NCBI Taxonomy" id="393003"/>
    <lineage>
        <taxon>Bacteria</taxon>
        <taxon>Pseudomonadati</taxon>
        <taxon>Bacteroidota</taxon>
        <taxon>Chitinophagia</taxon>
        <taxon>Chitinophagales</taxon>
        <taxon>Chitinophagaceae</taxon>
        <taxon>Chitinophaga</taxon>
    </lineage>
</organism>
<dbReference type="STRING" id="393003.SAMN05660461_3696"/>
<gene>
    <name evidence="1" type="ORF">SAMN05660461_3696</name>
</gene>
<dbReference type="EMBL" id="FUZZ01000002">
    <property type="protein sequence ID" value="SKD07095.1"/>
    <property type="molecule type" value="Genomic_DNA"/>
</dbReference>
<evidence type="ECO:0000313" key="2">
    <source>
        <dbReference type="Proteomes" id="UP000190166"/>
    </source>
</evidence>
<dbReference type="Proteomes" id="UP000190166">
    <property type="component" value="Unassembled WGS sequence"/>
</dbReference>
<protein>
    <submittedName>
        <fullName evidence="1">Uncharacterized protein</fullName>
    </submittedName>
</protein>
<keyword evidence="2" id="KW-1185">Reference proteome</keyword>
<dbReference type="AlphaFoldDB" id="A0A1T5P2V4"/>
<reference evidence="1 2" key="1">
    <citation type="submission" date="2017-02" db="EMBL/GenBank/DDBJ databases">
        <authorList>
            <person name="Peterson S.W."/>
        </authorList>
    </citation>
    <scope>NUCLEOTIDE SEQUENCE [LARGE SCALE GENOMIC DNA]</scope>
    <source>
        <strain evidence="1 2">DSM 18108</strain>
    </source>
</reference>
<sequence>MIGMSYDLEKSIWTEKDFEIMGWHDSQIYKMALKEDLEFDIDYIFKWNQPDLEGLPFTFWVAPATLVFKKAKILSFDFEIAMEDVFEIDYIERQVEEDKAIWLIVTQRGEIEFTCEGFDQYIRQKPLFQFGQTVPYRERRGTSLERVELQNNSYLSSKEYLEAQAKTFEHYENVKKRHLKRQEMKELNLRRENHQVETKDYLLKKKEINEMIDFYDYWLKGTNFEKW</sequence>
<name>A0A1T5P2V4_9BACT</name>